<dbReference type="InterPro" id="IPR054267">
    <property type="entry name" value="DUF6998"/>
</dbReference>
<reference evidence="4" key="1">
    <citation type="submission" date="2019-08" db="EMBL/GenBank/DDBJ databases">
        <authorList>
            <person name="Zheng X."/>
        </authorList>
    </citation>
    <scope>NUCLEOTIDE SEQUENCE [LARGE SCALE GENOMIC DNA]</scope>
    <source>
        <strain evidence="4">FJAT-25496</strain>
    </source>
</reference>
<dbReference type="EMBL" id="CP042593">
    <property type="protein sequence ID" value="QED49079.1"/>
    <property type="molecule type" value="Genomic_DNA"/>
</dbReference>
<keyword evidence="4" id="KW-1185">Reference proteome</keyword>
<dbReference type="Pfam" id="PF22522">
    <property type="entry name" value="DUF6998"/>
    <property type="match status" value="1"/>
</dbReference>
<proteinExistence type="predicted"/>
<organism evidence="3 4">
    <name type="scientific">Cytobacillus dafuensis</name>
    <name type="common">Bacillus dafuensis</name>
    <dbReference type="NCBI Taxonomy" id="1742359"/>
    <lineage>
        <taxon>Bacteria</taxon>
        <taxon>Bacillati</taxon>
        <taxon>Bacillota</taxon>
        <taxon>Bacilli</taxon>
        <taxon>Bacillales</taxon>
        <taxon>Bacillaceae</taxon>
        <taxon>Cytobacillus</taxon>
    </lineage>
</organism>
<feature type="domain" description="DUF6998" evidence="1">
    <location>
        <begin position="148"/>
        <end position="258"/>
    </location>
</feature>
<evidence type="ECO:0000313" key="3">
    <source>
        <dbReference type="EMBL" id="QED49079.1"/>
    </source>
</evidence>
<dbReference type="KEGG" id="bda:FSZ17_18500"/>
<dbReference type="Pfam" id="PF23870">
    <property type="entry name" value="DUF7225"/>
    <property type="match status" value="1"/>
</dbReference>
<dbReference type="Proteomes" id="UP000321555">
    <property type="component" value="Chromosome"/>
</dbReference>
<feature type="domain" description="DUF7225" evidence="2">
    <location>
        <begin position="2"/>
        <end position="102"/>
    </location>
</feature>
<dbReference type="OrthoDB" id="7221045at2"/>
<gene>
    <name evidence="3" type="ORF">FSZ17_18500</name>
</gene>
<name>A0A5B8ZBN3_CYTDA</name>
<sequence>MTIYEQIKHILNARIGEAVTAGEVKELLLKEYGTNPSSIILSDYCYNRYNQGIAFTKHLFLYINRSTYKYIGENAPYTGFVYHKPKGEEAERIVGEWTNGVFNFFENHRNIEQDNEVNPAYISKTLVAKLFEEYFNILKFEMSTLNCKATELRHLIGRLGEFFCVLQTGGELARQTNQHGFDVLNNGRRISVKTTAQDSGFISINQNTFSQFDDFFVVQYIQDDFKVLFYGPKEQVPLARTYGSKYEVDINALKKMQKGSLYN</sequence>
<evidence type="ECO:0000259" key="2">
    <source>
        <dbReference type="Pfam" id="PF23870"/>
    </source>
</evidence>
<dbReference type="RefSeq" id="WP_057776957.1">
    <property type="nucleotide sequence ID" value="NZ_CP042593.1"/>
</dbReference>
<protein>
    <submittedName>
        <fullName evidence="3">Uncharacterized protein</fullName>
    </submittedName>
</protein>
<evidence type="ECO:0000259" key="1">
    <source>
        <dbReference type="Pfam" id="PF22522"/>
    </source>
</evidence>
<evidence type="ECO:0000313" key="4">
    <source>
        <dbReference type="Proteomes" id="UP000321555"/>
    </source>
</evidence>
<accession>A0A5B8ZBN3</accession>
<dbReference type="AlphaFoldDB" id="A0A5B8ZBN3"/>
<dbReference type="InterPro" id="IPR055649">
    <property type="entry name" value="DUF7225"/>
</dbReference>